<accession>A0A323UKA9</accession>
<comment type="caution">
    <text evidence="2">The sequence shown here is derived from an EMBL/GenBank/DDBJ whole genome shotgun (WGS) entry which is preliminary data.</text>
</comment>
<sequence length="63" mass="7053">MVTPTPRLRRSRLARYDHGALPNAIYGVVRAIEIEISEIQMRKARDEGCRPPRAGSLGHQVDA</sequence>
<organism evidence="2 3">
    <name type="scientific">Rhodopseudomonas palustris</name>
    <dbReference type="NCBI Taxonomy" id="1076"/>
    <lineage>
        <taxon>Bacteria</taxon>
        <taxon>Pseudomonadati</taxon>
        <taxon>Pseudomonadota</taxon>
        <taxon>Alphaproteobacteria</taxon>
        <taxon>Hyphomicrobiales</taxon>
        <taxon>Nitrobacteraceae</taxon>
        <taxon>Rhodopseudomonas</taxon>
    </lineage>
</organism>
<feature type="region of interest" description="Disordered" evidence="1">
    <location>
        <begin position="43"/>
        <end position="63"/>
    </location>
</feature>
<name>A0A323UKA9_RHOPL</name>
<reference evidence="2 3" key="1">
    <citation type="submission" date="2018-06" db="EMBL/GenBank/DDBJ databases">
        <title>Draft Whole-Genome Sequence of the purple photosynthetic bacterium Rhodospeudomonas palustris XCP.</title>
        <authorList>
            <person name="Rayyan A."/>
            <person name="Meyer T.E."/>
            <person name="Kyndt J.A."/>
        </authorList>
    </citation>
    <scope>NUCLEOTIDE SEQUENCE [LARGE SCALE GENOMIC DNA]</scope>
    <source>
        <strain evidence="2 3">XCP</strain>
    </source>
</reference>
<gene>
    <name evidence="2" type="ORF">DNX69_06530</name>
</gene>
<dbReference type="Proteomes" id="UP000248134">
    <property type="component" value="Unassembled WGS sequence"/>
</dbReference>
<dbReference type="EMBL" id="QKQS01000010">
    <property type="protein sequence ID" value="PZA12839.1"/>
    <property type="molecule type" value="Genomic_DNA"/>
</dbReference>
<protein>
    <submittedName>
        <fullName evidence="2">Uncharacterized protein</fullName>
    </submittedName>
</protein>
<evidence type="ECO:0000256" key="1">
    <source>
        <dbReference type="SAM" id="MobiDB-lite"/>
    </source>
</evidence>
<evidence type="ECO:0000313" key="2">
    <source>
        <dbReference type="EMBL" id="PZA12839.1"/>
    </source>
</evidence>
<evidence type="ECO:0000313" key="3">
    <source>
        <dbReference type="Proteomes" id="UP000248134"/>
    </source>
</evidence>
<dbReference type="AlphaFoldDB" id="A0A323UKA9"/>
<proteinExistence type="predicted"/>